<feature type="transmembrane region" description="Helical" evidence="2">
    <location>
        <begin position="84"/>
        <end position="101"/>
    </location>
</feature>
<gene>
    <name evidence="3" type="ordered locus">sce5413</name>
</gene>
<dbReference type="AlphaFoldDB" id="A9FY30"/>
<keyword evidence="4" id="KW-1185">Reference proteome</keyword>
<feature type="compositionally biased region" description="Pro residues" evidence="1">
    <location>
        <begin position="29"/>
        <end position="40"/>
    </location>
</feature>
<dbReference type="KEGG" id="scl:sce5413"/>
<dbReference type="Proteomes" id="UP000002139">
    <property type="component" value="Chromosome"/>
</dbReference>
<organism evidence="3 4">
    <name type="scientific">Sorangium cellulosum (strain So ce56)</name>
    <name type="common">Polyangium cellulosum (strain So ce56)</name>
    <dbReference type="NCBI Taxonomy" id="448385"/>
    <lineage>
        <taxon>Bacteria</taxon>
        <taxon>Pseudomonadati</taxon>
        <taxon>Myxococcota</taxon>
        <taxon>Polyangia</taxon>
        <taxon>Polyangiales</taxon>
        <taxon>Polyangiaceae</taxon>
        <taxon>Sorangium</taxon>
    </lineage>
</organism>
<name>A9FY30_SORC5</name>
<protein>
    <submittedName>
        <fullName evidence="3">Uncharacterized protein</fullName>
    </submittedName>
</protein>
<evidence type="ECO:0000256" key="1">
    <source>
        <dbReference type="SAM" id="MobiDB-lite"/>
    </source>
</evidence>
<sequence length="242" mass="25320">MACGHSSSNGSAVGPKRKRSAPASGTLSPMPPTLPSPPSGGPESDIENASARYNDGAPGPGTGFVDELRSTSTRIRTMPLVTRLFSWASALGVVTLVALLYDRLPELLPVTRWSSAPRSLLLALRVPSINLMSLVLIEALSRALLRSSPQADAQGVATALFLTIGMKALIEGAELFLLPTRSPLIPWALVAAVVGGVGVAVARGRRIFLGPARQTIHFDRVEKLVAAFAIASLVALQLAPAF</sequence>
<keyword evidence="2" id="KW-0472">Membrane</keyword>
<keyword evidence="2" id="KW-1133">Transmembrane helix</keyword>
<feature type="region of interest" description="Disordered" evidence="1">
    <location>
        <begin position="1"/>
        <end position="66"/>
    </location>
</feature>
<reference evidence="3 4" key="1">
    <citation type="journal article" date="2007" name="Nat. Biotechnol.">
        <title>Complete genome sequence of the myxobacterium Sorangium cellulosum.</title>
        <authorList>
            <person name="Schneiker S."/>
            <person name="Perlova O."/>
            <person name="Kaiser O."/>
            <person name="Gerth K."/>
            <person name="Alici A."/>
            <person name="Altmeyer M.O."/>
            <person name="Bartels D."/>
            <person name="Bekel T."/>
            <person name="Beyer S."/>
            <person name="Bode E."/>
            <person name="Bode H.B."/>
            <person name="Bolten C.J."/>
            <person name="Choudhuri J.V."/>
            <person name="Doss S."/>
            <person name="Elnakady Y.A."/>
            <person name="Frank B."/>
            <person name="Gaigalat L."/>
            <person name="Goesmann A."/>
            <person name="Groeger C."/>
            <person name="Gross F."/>
            <person name="Jelsbak L."/>
            <person name="Jelsbak L."/>
            <person name="Kalinowski J."/>
            <person name="Kegler C."/>
            <person name="Knauber T."/>
            <person name="Konietzny S."/>
            <person name="Kopp M."/>
            <person name="Krause L."/>
            <person name="Krug D."/>
            <person name="Linke B."/>
            <person name="Mahmud T."/>
            <person name="Martinez-Arias R."/>
            <person name="McHardy A.C."/>
            <person name="Merai M."/>
            <person name="Meyer F."/>
            <person name="Mormann S."/>
            <person name="Munoz-Dorado J."/>
            <person name="Perez J."/>
            <person name="Pradella S."/>
            <person name="Rachid S."/>
            <person name="Raddatz G."/>
            <person name="Rosenau F."/>
            <person name="Rueckert C."/>
            <person name="Sasse F."/>
            <person name="Scharfe M."/>
            <person name="Schuster S.C."/>
            <person name="Suen G."/>
            <person name="Treuner-Lange A."/>
            <person name="Velicer G.J."/>
            <person name="Vorholter F.-J."/>
            <person name="Weissman K.J."/>
            <person name="Welch R.D."/>
            <person name="Wenzel S.C."/>
            <person name="Whitworth D.E."/>
            <person name="Wilhelm S."/>
            <person name="Wittmann C."/>
            <person name="Bloecker H."/>
            <person name="Puehler A."/>
            <person name="Mueller R."/>
        </authorList>
    </citation>
    <scope>NUCLEOTIDE SEQUENCE [LARGE SCALE GENOMIC DNA]</scope>
    <source>
        <strain evidence="4">So ce56</strain>
    </source>
</reference>
<evidence type="ECO:0000313" key="3">
    <source>
        <dbReference type="EMBL" id="CAN95576.1"/>
    </source>
</evidence>
<evidence type="ECO:0000256" key="2">
    <source>
        <dbReference type="SAM" id="Phobius"/>
    </source>
</evidence>
<keyword evidence="2" id="KW-0812">Transmembrane</keyword>
<proteinExistence type="predicted"/>
<feature type="compositionally biased region" description="Polar residues" evidence="1">
    <location>
        <begin position="1"/>
        <end position="11"/>
    </location>
</feature>
<feature type="transmembrane region" description="Helical" evidence="2">
    <location>
        <begin position="224"/>
        <end position="241"/>
    </location>
</feature>
<accession>A9FY30</accession>
<evidence type="ECO:0000313" key="4">
    <source>
        <dbReference type="Proteomes" id="UP000002139"/>
    </source>
</evidence>
<feature type="transmembrane region" description="Helical" evidence="2">
    <location>
        <begin position="184"/>
        <end position="203"/>
    </location>
</feature>
<dbReference type="STRING" id="448385.sce5413"/>
<dbReference type="HOGENOM" id="CLU_1146585_0_0_7"/>
<dbReference type="EMBL" id="AM746676">
    <property type="protein sequence ID" value="CAN95576.1"/>
    <property type="molecule type" value="Genomic_DNA"/>
</dbReference>